<protein>
    <submittedName>
        <fullName evidence="1">Uncharacterized protein</fullName>
    </submittedName>
</protein>
<feature type="non-terminal residue" evidence="1">
    <location>
        <position position="1"/>
    </location>
</feature>
<sequence>LLWIQFGHFNRVLLPFQRFVHAGDVEGGSGDAQLRLVRQWKFVQHVPFSQLVRKLKSSCLLYFVTNFSYYNLWKYELIAIIQP</sequence>
<name>A0A0K2T5D5_LEPSM</name>
<evidence type="ECO:0000313" key="1">
    <source>
        <dbReference type="EMBL" id="CDW21005.1"/>
    </source>
</evidence>
<dbReference type="AlphaFoldDB" id="A0A0K2T5D5"/>
<organism evidence="1">
    <name type="scientific">Lepeophtheirus salmonis</name>
    <name type="common">Salmon louse</name>
    <name type="synonym">Caligus salmonis</name>
    <dbReference type="NCBI Taxonomy" id="72036"/>
    <lineage>
        <taxon>Eukaryota</taxon>
        <taxon>Metazoa</taxon>
        <taxon>Ecdysozoa</taxon>
        <taxon>Arthropoda</taxon>
        <taxon>Crustacea</taxon>
        <taxon>Multicrustacea</taxon>
        <taxon>Hexanauplia</taxon>
        <taxon>Copepoda</taxon>
        <taxon>Siphonostomatoida</taxon>
        <taxon>Caligidae</taxon>
        <taxon>Lepeophtheirus</taxon>
    </lineage>
</organism>
<proteinExistence type="predicted"/>
<reference evidence="1" key="1">
    <citation type="submission" date="2014-05" db="EMBL/GenBank/DDBJ databases">
        <authorList>
            <person name="Chronopoulou M."/>
        </authorList>
    </citation>
    <scope>NUCLEOTIDE SEQUENCE</scope>
    <source>
        <tissue evidence="1">Whole organism</tissue>
    </source>
</reference>
<dbReference type="EMBL" id="HACA01003644">
    <property type="protein sequence ID" value="CDW21005.1"/>
    <property type="molecule type" value="Transcribed_RNA"/>
</dbReference>
<accession>A0A0K2T5D5</accession>